<organism evidence="2 3">
    <name type="scientific">Lysinibacillus odysseyi 34hs-1 = NBRC 100172</name>
    <dbReference type="NCBI Taxonomy" id="1220589"/>
    <lineage>
        <taxon>Bacteria</taxon>
        <taxon>Bacillati</taxon>
        <taxon>Bacillota</taxon>
        <taxon>Bacilli</taxon>
        <taxon>Bacillales</taxon>
        <taxon>Bacillaceae</taxon>
        <taxon>Lysinibacillus</taxon>
    </lineage>
</organism>
<dbReference type="AlphaFoldDB" id="A0A0A3J4Q8"/>
<dbReference type="PROSITE" id="PS51257">
    <property type="entry name" value="PROKAR_LIPOPROTEIN"/>
    <property type="match status" value="1"/>
</dbReference>
<dbReference type="STRING" id="1220589.CD32_22375"/>
<dbReference type="EMBL" id="JPVP01000060">
    <property type="protein sequence ID" value="KGR82042.1"/>
    <property type="molecule type" value="Genomic_DNA"/>
</dbReference>
<evidence type="ECO:0000313" key="2">
    <source>
        <dbReference type="EMBL" id="KGR82042.1"/>
    </source>
</evidence>
<feature type="chain" id="PRO_5002015090" description="Lipoprotein" evidence="1">
    <location>
        <begin position="23"/>
        <end position="167"/>
    </location>
</feature>
<dbReference type="eggNOG" id="ENOG502ZVWF">
    <property type="taxonomic scope" value="Bacteria"/>
</dbReference>
<evidence type="ECO:0000313" key="3">
    <source>
        <dbReference type="Proteomes" id="UP000030437"/>
    </source>
</evidence>
<dbReference type="Pfam" id="PF13798">
    <property type="entry name" value="PCYCGC"/>
    <property type="match status" value="1"/>
</dbReference>
<proteinExistence type="predicted"/>
<sequence>MKKWSFLLAGVLLLAACNNEDAATSEKEAIEAAGAHAGHDYAVGDIQEETDSASVLPSFLDNQTDLIRAAYQIAGQAPEVLEWIPCYCGCGESAGHKSNMNCFIQEVKEDGKIVWDDHGTRCNVCIEIAVNSVKMHKDGKSLKEIRQTIDENYKDGYAKPTDTKMPA</sequence>
<dbReference type="Proteomes" id="UP000030437">
    <property type="component" value="Unassembled WGS sequence"/>
</dbReference>
<accession>A0A0A3J4Q8</accession>
<dbReference type="RefSeq" id="WP_036159202.1">
    <property type="nucleotide sequence ID" value="NZ_AVCX01000001.1"/>
</dbReference>
<evidence type="ECO:0000256" key="1">
    <source>
        <dbReference type="SAM" id="SignalP"/>
    </source>
</evidence>
<keyword evidence="3" id="KW-1185">Reference proteome</keyword>
<dbReference type="InterPro" id="IPR025673">
    <property type="entry name" value="PCYCGC"/>
</dbReference>
<feature type="signal peptide" evidence="1">
    <location>
        <begin position="1"/>
        <end position="22"/>
    </location>
</feature>
<name>A0A0A3J4Q8_9BACI</name>
<reference evidence="2 3" key="1">
    <citation type="submission" date="2014-02" db="EMBL/GenBank/DDBJ databases">
        <title>Draft genome sequence of Lysinibacillus odysseyi NBRC 100172.</title>
        <authorList>
            <person name="Zhang F."/>
            <person name="Wang G."/>
            <person name="Zhang L."/>
        </authorList>
    </citation>
    <scope>NUCLEOTIDE SEQUENCE [LARGE SCALE GENOMIC DNA]</scope>
    <source>
        <strain evidence="2 3">NBRC 100172</strain>
    </source>
</reference>
<dbReference type="OrthoDB" id="2654667at2"/>
<protein>
    <recommendedName>
        <fullName evidence="4">Lipoprotein</fullName>
    </recommendedName>
</protein>
<evidence type="ECO:0008006" key="4">
    <source>
        <dbReference type="Google" id="ProtNLM"/>
    </source>
</evidence>
<gene>
    <name evidence="2" type="ORF">CD32_22375</name>
</gene>
<comment type="caution">
    <text evidence="2">The sequence shown here is derived from an EMBL/GenBank/DDBJ whole genome shotgun (WGS) entry which is preliminary data.</text>
</comment>
<keyword evidence="1" id="KW-0732">Signal</keyword>